<dbReference type="EMBL" id="CP030118">
    <property type="protein sequence ID" value="QDL07735.1"/>
    <property type="molecule type" value="Genomic_DNA"/>
</dbReference>
<reference evidence="2 3" key="1">
    <citation type="submission" date="2018-06" db="EMBL/GenBank/DDBJ databases">
        <title>Comparative genomics of Brasilonema spp. strains.</title>
        <authorList>
            <person name="Alvarenga D.O."/>
            <person name="Fiore M.F."/>
            <person name="Varani A.M."/>
        </authorList>
    </citation>
    <scope>NUCLEOTIDE SEQUENCE [LARGE SCALE GENOMIC DNA]</scope>
    <source>
        <strain evidence="2 3">CENA114</strain>
    </source>
</reference>
<dbReference type="Proteomes" id="UP000503129">
    <property type="component" value="Chromosome"/>
</dbReference>
<evidence type="ECO:0008006" key="4">
    <source>
        <dbReference type="Google" id="ProtNLM"/>
    </source>
</evidence>
<organism evidence="2 3">
    <name type="scientific">Brasilonema sennae CENA114</name>
    <dbReference type="NCBI Taxonomy" id="415709"/>
    <lineage>
        <taxon>Bacteria</taxon>
        <taxon>Bacillati</taxon>
        <taxon>Cyanobacteriota</taxon>
        <taxon>Cyanophyceae</taxon>
        <taxon>Nostocales</taxon>
        <taxon>Scytonemataceae</taxon>
        <taxon>Brasilonema</taxon>
        <taxon>Bromeliae group (in: Brasilonema)</taxon>
    </lineage>
</organism>
<evidence type="ECO:0000256" key="1">
    <source>
        <dbReference type="SAM" id="MobiDB-lite"/>
    </source>
</evidence>
<name>A0A856M975_9CYAN</name>
<sequence length="375" mass="42486">MNMETLQAELPLLDLFTRLREAGLPLGINEYHLILRALQEGFGTADHEALAELCRTLWVKSQDEEHLFNYHFQQLFAKSTSTAPVSSPEKPVVPDSTTVDSDTAPTSELDTTTPASVPVSSELMQVEDEIKVAEAVQITTQRDEDITVNRFTQTDEYFPVTRRQMKQSWRHLRRFVREGLPTELDVEATIERVVQQGVLLEPVLLPRRVNRTELLLLIDHKGSMVPFHALSQRLAETAQRGGRLGGAGTYYFHNCPTRYLYQDSAREKAESVADVLAQLRPERSTVLIFSDAGAARGGFSIERLELTQKFLDQLKQRVRYVAWLNPMAKERWFGTTAGEIARLVPMFEFSRQGLDGAIDVLRGRGSYAQLEYGLF</sequence>
<gene>
    <name evidence="2" type="ORF">DP114_07335</name>
</gene>
<protein>
    <recommendedName>
        <fullName evidence="4">VWA containing CoxE family protein</fullName>
    </recommendedName>
</protein>
<keyword evidence="3" id="KW-1185">Reference proteome</keyword>
<proteinExistence type="predicted"/>
<dbReference type="PANTHER" id="PTHR39338">
    <property type="entry name" value="BLL5662 PROTEIN-RELATED"/>
    <property type="match status" value="1"/>
</dbReference>
<dbReference type="PANTHER" id="PTHR39338:SF7">
    <property type="entry name" value="BLL6692 PROTEIN"/>
    <property type="match status" value="1"/>
</dbReference>
<evidence type="ECO:0000313" key="3">
    <source>
        <dbReference type="Proteomes" id="UP000503129"/>
    </source>
</evidence>
<feature type="compositionally biased region" description="Polar residues" evidence="1">
    <location>
        <begin position="95"/>
        <end position="115"/>
    </location>
</feature>
<dbReference type="KEGG" id="bsen:DP114_07335"/>
<feature type="region of interest" description="Disordered" evidence="1">
    <location>
        <begin position="82"/>
        <end position="115"/>
    </location>
</feature>
<evidence type="ECO:0000313" key="2">
    <source>
        <dbReference type="EMBL" id="QDL07735.1"/>
    </source>
</evidence>
<dbReference type="AlphaFoldDB" id="A0A856M975"/>
<accession>A0A856M975</accession>